<evidence type="ECO:0000313" key="9">
    <source>
        <dbReference type="Proteomes" id="UP000664169"/>
    </source>
</evidence>
<gene>
    <name evidence="8" type="ORF">GOMPHAMPRED_008064</name>
</gene>
<feature type="region of interest" description="Disordered" evidence="6">
    <location>
        <begin position="1"/>
        <end position="65"/>
    </location>
</feature>
<dbReference type="InterPro" id="IPR044938">
    <property type="entry name" value="EDC4_C_sf"/>
</dbReference>
<comment type="subcellular location">
    <subcellularLocation>
        <location evidence="1">Cytoplasm</location>
        <location evidence="1">P-body</location>
    </subcellularLocation>
</comment>
<feature type="compositionally biased region" description="Polar residues" evidence="6">
    <location>
        <begin position="11"/>
        <end position="27"/>
    </location>
</feature>
<dbReference type="OrthoDB" id="21128at2759"/>
<proteinExistence type="inferred from homology"/>
<feature type="compositionally biased region" description="Polar residues" evidence="6">
    <location>
        <begin position="35"/>
        <end position="52"/>
    </location>
</feature>
<keyword evidence="5" id="KW-0677">Repeat</keyword>
<dbReference type="PANTHER" id="PTHR15598">
    <property type="entry name" value="ENHANCER OF MRNA-DECAPPING PROTEIN 4"/>
    <property type="match status" value="1"/>
</dbReference>
<keyword evidence="4" id="KW-0853">WD repeat</keyword>
<dbReference type="Pfam" id="PF24106">
    <property type="entry name" value="Beta-prop_EDC4L"/>
    <property type="match status" value="1"/>
</dbReference>
<feature type="region of interest" description="Disordered" evidence="6">
    <location>
        <begin position="1268"/>
        <end position="1295"/>
    </location>
</feature>
<feature type="compositionally biased region" description="Polar residues" evidence="6">
    <location>
        <begin position="959"/>
        <end position="970"/>
    </location>
</feature>
<evidence type="ECO:0000256" key="5">
    <source>
        <dbReference type="ARBA" id="ARBA00022737"/>
    </source>
</evidence>
<evidence type="ECO:0000256" key="3">
    <source>
        <dbReference type="ARBA" id="ARBA00022490"/>
    </source>
</evidence>
<sequence>MSEGNRGLQDLLTTLSPSSNRSFNLTSIAHAGGHESNSSTDNIQPSNRSVTSPLPKRTHSEHSDQSANLLNLLQFSSTSASQNHSPATSSTIRPGPQINTQNVHGRGVSSSDLVASYMGKPTISQSAGSATPAYMPDVHGNSANPQDYLLQLLNRSSHSQGRIPTQRAVSMAAESVPSVTANTGRKVSTTKEPVEENTEQKGSPIRVFGSQASRETTPFEPTMLPKVTPSAEPESVSIFNYVNPFDQLAASSPLKGRSGTSTPAGELHDKLSTTPLRPRSSIYALSVPTTPKDVLNTSGHEILQSIEGSKNSPSRAASSLIDLGAPTTDTITVAQALNEVGEQVNRQMEHALAEQHAADENTESKVVESIESQLQEAAAEIKEELNGERTDASTTLVPEKVAVHTKDIVDVAAAGNVSGHYESADDEGSSGKAEEEIDVPVYSFPMRPFVSIDLQAVESPSLSFRDVSITDIARLKKEFDQVDRTLATASNNYIVYALPKPGGIRIIRQDDGMDRQAFKETKDHVFNVAISNEVHNRKHKTGLETCIATAISGNVYWITLRKDGEDILADTDFESNSLTFPPMPENDDNTSGGQLKTRAKKSNRHPDCFAIGRGKAIHVVYPLSILSSRYVAKTGLVDVAQYFKEFLLKIDIGKAGKDFTFSEDDSVIATLDKAGRLRLWDVARLVDDTHSTSTGYNIRLDKPTLSFFTTLGTAKSWPTSVLFVDKPRAYIKGYAQRYIIVGLKQNHTLQLWDLGLGKAVQEINFPHEKESDAICSINYHHHSGIIVVAHPTRNSVYFIHLSAPKYNLPALSQSNYIQSLVRQDSSLPKPESTAIMSDIREYSFASKGQLRSIEILSVTADGSVDPERGLFELYVMHSKGVTCLNIRKSDLGWNLDNKTINLKNAEDEGFIVVQALREPNVSQNSEHSSVNGENVSSAPQRPQPKTKKSTEVTSKSEPQRNTMMLPSANTPAERKPRKRRAATQLTDDTGVPPPAPVPPTGFEQPELDAAPLPDVPDVSEPLETADPSVRQSPAIPSETTANPPENAHSFSDKFLTALKSEIQSLGERLKIDYSSLDGNARERQAEVLRLVSEQLGTNVEKTLSRIVMTNITQSVIPAINDATASILRNDFPDWLSKHLLQTLPSQLKLCLPEAITKAMSSPEILKLMTDQVTDKISNHVEKQVSNSLQNTILPSFQSMMLKLTQKQILESEQRIHEQIQVVNSQHEETMVKINQITALVQAFSETVHAMATTQAQFQSEILKSQSHSRKESSALSAVSSETRSIKPAPIPEPPAEQQEIELIDEAMQRGNYEQGVIIWLQSKYQTEIFDEYYVRYDPQFLHGCSSLVALSVIAALTISLVNNIPQRLHWLEVILEFIDPADADIREVAPKIMDVLCQRLETRFMELSESNALNPYLRKFPPLTRKARAIARLCH</sequence>
<accession>A0A8H3EWV1</accession>
<keyword evidence="3" id="KW-0963">Cytoplasm</keyword>
<feature type="compositionally biased region" description="Polar residues" evidence="6">
    <location>
        <begin position="1273"/>
        <end position="1282"/>
    </location>
</feature>
<name>A0A8H3EWV1_9LECA</name>
<dbReference type="GO" id="GO:0000932">
    <property type="term" value="C:P-body"/>
    <property type="evidence" value="ECO:0007669"/>
    <property type="project" value="UniProtKB-SubCell"/>
</dbReference>
<dbReference type="EMBL" id="CAJPDQ010000008">
    <property type="protein sequence ID" value="CAF9913932.1"/>
    <property type="molecule type" value="Genomic_DNA"/>
</dbReference>
<feature type="compositionally biased region" description="Polar residues" evidence="6">
    <location>
        <begin position="921"/>
        <end position="940"/>
    </location>
</feature>
<dbReference type="InterPro" id="IPR036322">
    <property type="entry name" value="WD40_repeat_dom_sf"/>
</dbReference>
<keyword evidence="9" id="KW-1185">Reference proteome</keyword>
<organism evidence="8 9">
    <name type="scientific">Gomphillus americanus</name>
    <dbReference type="NCBI Taxonomy" id="1940652"/>
    <lineage>
        <taxon>Eukaryota</taxon>
        <taxon>Fungi</taxon>
        <taxon>Dikarya</taxon>
        <taxon>Ascomycota</taxon>
        <taxon>Pezizomycotina</taxon>
        <taxon>Lecanoromycetes</taxon>
        <taxon>OSLEUM clade</taxon>
        <taxon>Ostropomycetidae</taxon>
        <taxon>Ostropales</taxon>
        <taxon>Graphidaceae</taxon>
        <taxon>Gomphilloideae</taxon>
        <taxon>Gomphillus</taxon>
    </lineage>
</organism>
<comment type="caution">
    <text evidence="8">The sequence shown here is derived from an EMBL/GenBank/DDBJ whole genome shotgun (WGS) entry which is preliminary data.</text>
</comment>
<dbReference type="GO" id="GO:0031087">
    <property type="term" value="P:deadenylation-independent decapping of nuclear-transcribed mRNA"/>
    <property type="evidence" value="ECO:0007669"/>
    <property type="project" value="InterPro"/>
</dbReference>
<dbReference type="PANTHER" id="PTHR15598:SF5">
    <property type="entry name" value="ENHANCER OF MRNA-DECAPPING PROTEIN 4"/>
    <property type="match status" value="1"/>
</dbReference>
<dbReference type="FunFam" id="2.130.10.10:FF:000817">
    <property type="entry name" value="WGS project CABT00000000 data, contig 2.15"/>
    <property type="match status" value="1"/>
</dbReference>
<evidence type="ECO:0000256" key="1">
    <source>
        <dbReference type="ARBA" id="ARBA00004201"/>
    </source>
</evidence>
<dbReference type="InterPro" id="IPR015943">
    <property type="entry name" value="WD40/YVTN_repeat-like_dom_sf"/>
</dbReference>
<feature type="region of interest" description="Disordered" evidence="6">
    <location>
        <begin position="921"/>
        <end position="1049"/>
    </location>
</feature>
<dbReference type="Gene3D" id="1.10.220.100">
    <property type="entry name" value="conserved c-terminal region of ge- 1"/>
    <property type="match status" value="1"/>
</dbReference>
<protein>
    <recommendedName>
        <fullName evidence="7">EDC4-like protein pdc1 beta-propeller domain-containing protein</fullName>
    </recommendedName>
</protein>
<evidence type="ECO:0000313" key="8">
    <source>
        <dbReference type="EMBL" id="CAF9913932.1"/>
    </source>
</evidence>
<dbReference type="InterPro" id="IPR055393">
    <property type="entry name" value="Beta-prop_EDC4L"/>
</dbReference>
<feature type="compositionally biased region" description="Polar residues" evidence="6">
    <location>
        <begin position="177"/>
        <end position="191"/>
    </location>
</feature>
<comment type="similarity">
    <text evidence="2">Belongs to the WD repeat EDC4 family.</text>
</comment>
<feature type="region of interest" description="Disordered" evidence="6">
    <location>
        <begin position="78"/>
        <end position="107"/>
    </location>
</feature>
<feature type="region of interest" description="Disordered" evidence="6">
    <location>
        <begin position="252"/>
        <end position="275"/>
    </location>
</feature>
<evidence type="ECO:0000256" key="4">
    <source>
        <dbReference type="ARBA" id="ARBA00022574"/>
    </source>
</evidence>
<dbReference type="Gene3D" id="2.130.10.10">
    <property type="entry name" value="YVTN repeat-like/Quinoprotein amine dehydrogenase"/>
    <property type="match status" value="1"/>
</dbReference>
<dbReference type="SUPFAM" id="SSF50978">
    <property type="entry name" value="WD40 repeat-like"/>
    <property type="match status" value="1"/>
</dbReference>
<reference evidence="8" key="1">
    <citation type="submission" date="2021-03" db="EMBL/GenBank/DDBJ databases">
        <authorList>
            <person name="Tagirdzhanova G."/>
        </authorList>
    </citation>
    <scope>NUCLEOTIDE SEQUENCE</scope>
</reference>
<evidence type="ECO:0000256" key="2">
    <source>
        <dbReference type="ARBA" id="ARBA00009639"/>
    </source>
</evidence>
<feature type="region of interest" description="Disordered" evidence="6">
    <location>
        <begin position="170"/>
        <end position="230"/>
    </location>
</feature>
<evidence type="ECO:0000259" key="7">
    <source>
        <dbReference type="Pfam" id="PF24106"/>
    </source>
</evidence>
<dbReference type="Proteomes" id="UP000664169">
    <property type="component" value="Unassembled WGS sequence"/>
</dbReference>
<feature type="region of interest" description="Disordered" evidence="6">
    <location>
        <begin position="578"/>
        <end position="599"/>
    </location>
</feature>
<feature type="domain" description="EDC4-like protein pdc1 beta-propeller" evidence="7">
    <location>
        <begin position="464"/>
        <end position="824"/>
    </location>
</feature>
<dbReference type="InterPro" id="IPR045152">
    <property type="entry name" value="EDC4-like"/>
</dbReference>
<evidence type="ECO:0000256" key="6">
    <source>
        <dbReference type="SAM" id="MobiDB-lite"/>
    </source>
</evidence>